<feature type="non-terminal residue" evidence="3">
    <location>
        <position position="1"/>
    </location>
</feature>
<dbReference type="PANTHER" id="PTHR17695:SF11">
    <property type="entry name" value="SMALL SUBUNIT PROCESSOME COMPONENT 20 HOMOLOG"/>
    <property type="match status" value="1"/>
</dbReference>
<name>A0A835VAV5_VANPL</name>
<sequence length="2210" mass="251486">MVVLMSSGMTTSTSQAIKCLNTSTDQRRFVFKTFSQRVEEINIDVFHSLETIRIEPKEGSSFLREALVHWRELNTAEDFISFYEEMMPLVQTLPQILLQKEKIFSELLGRLRMGAKLSIEPILMLVVAFSRDTLKDFLPFLRRLARSITCLLLAGGDRDPEILEQVFKALSYIIMYLQKDLEKDVVTLLKITVQLRHYPKDYVQEFVAEAVSFLLRNASLNELKAGIRRIFVEVAKNSSPHRKMGATSLIWHTMRGTSSRLHSRAKTVFLLLLKEPALNIKDVPQEAVLEVLTGILQRLCEEIDPKEQNVVYECLFECIHGRITQGYLAQVDPLLTLLITAIRLSRSGEVFDSIKMSELVRLLVQACIPLADRKSDGCSSEVVFPSVCNKILQLVLCLLDVPQNCFYIDIIMEFAPLWKLEESCLLMFVKGLILKDPGVVLLFRTYIFSAFDEMIDVSPDEVLFLMLSFFKRQSYNIANGIPAKICKFLTDTIHYWCELLNSIATVSNLTDLFSKLTVLWGVISCYPYFPHTMENVMQLKNLIDKLDQLLKCEVVNIAGAPASIWQDLLGVALDSYQKLLLQECSQPSDAYFFLNLARRHKSSSCILSAVAEYFDSSLGLNHEAGVSRSIFSEIGVEDPCISINVFADNLSLPNKEIRIATLRILSHCALLDDYPTSEERPNKKVKYEESVSVRASRINMALSSGMVNEDYVPLLLNGFIGILQNRFSLLWDHVIACLTILIKRFKKNAWDLFFEHLEFYQVKSLSLDVGASKLRSEIPEAKTLAECFNHHLAHEFDSTPCTTVLTFLLQVLEKAPNVAESYSHQLIPLFLNFLGYNGVDSVESFIQQKCKGKEWRSILKEWLNLLKLMHNCRSLYKSQVLKDVLVNRLLDDVDPDIQLKSIECLLNWKDDYLIPYYQHLRNIIVPKNLREELITWDISQNSGHVEEAHRAQLIPIVVRLLSPKVRKLKTFAPRKMSKPTKQVKDLRSLCLKIISLVLNKHDSLDFGDEFWDIFFESVKPLIDSFKHEGSSSEKPSSLFSCFLALSRSPALVSYLNREENLVPSIFSILTVRTASDAIISSVLNFIENLLKLDNDFVQENDFIKEVFYPHLEVLIHSFHELFQARIHAHRKFRIWPGKSELRIFKMMVKYITNPLLAVQFLDILLTFFKRKMLDLDVCLEALNILKGILQHLTSEGYKISGKILKAIHPILAVAGSDIRLCLCDIINCLAGCDPSLAYLDGLLQKLNAMSSVDIGELDYDTRVIAYETISPELFSSHVADHALVILSQCIYDMSSDELILRQCASKSLLAFIHFASSLLKKDTENSLADGAACKEAPTGVETGQLNWTKAGIQWVIKSIFLKNMKESMTKDISIQKEWVSLLRDMVYNLHEIPDLNSFRPLCSQDAEVDFFNNILHLQVHRKRRALLRFKNAISAGNFAENIFVSIFVPLFFNMMINGKDGKGERMRDACLDSLAFIAAQMQWKSYCSFLMRCFREITVHPDKQKILVRLVCYILDNFHFYASSSDDMEKVPQVTSGVVVQGHSVRHVPPDIEVYLQKAVLPRIQKLLIMDSEKVNVNVSLAGLKLLKLLPADTMDSQLSSIIHHICSFLKNRLESLRDEARSALAVCANELGIEYLLFIIKILRATLKRGYEMHVLGYTLNLILSKTLTRNSIGSLDYCLEELLSIVENDILGDVAEEKEVGKIASKMKETRRNKSFETLKLISQSITFKTHAIRLLSSICKHMEQHLTPKTKRKLEIMLLNIASGIECNPSVQTNELFIFVYGLIEDGIVSEFSQCRGRLEALTNEKSLHDPKEKEKISCINAIGMKNSHLISVFALGVLHNRLKNMKVDKNDQQLLSMLDPFVKQLGDCLNSKYEDVLSAAFRCLAPLLKLPLPSFDMYANKIKALLLCIAERSGNGNTPMVQSCLKLLMILLKCSRISISDDELHMIIQSPMFIDIQTAPSPLALSLLKSIVAQKLVVHEIYDIILRLAELMVTTLSEPIRKKCSQILLQFLLDYQLSEQRLQQHLNFLLSNLSYEHPLGREAVLEMLHAIIIKLPERVIDNNVQNFFLHLVVALVNEHNQKVRSMVSTVLKALIEKTSDHMLDPILEYSLSWYFGEKQNLWSAAAQVIGLLIEVLKGGIEKDIGAIVQTATKILKDSVDAVNDLKIGFSSELVGVPLWKEAYDSLFMLEKMLLHFPDLHFQLAFQ</sequence>
<feature type="domain" description="U3 small nucleolar RNA-associated protein 20" evidence="2">
    <location>
        <begin position="1572"/>
        <end position="1787"/>
    </location>
</feature>
<dbReference type="InterPro" id="IPR016024">
    <property type="entry name" value="ARM-type_fold"/>
</dbReference>
<dbReference type="PANTHER" id="PTHR17695">
    <property type="entry name" value="SMALL SUBUNIT PROCESSOME COMPONENT 20 HOMOLOG"/>
    <property type="match status" value="1"/>
</dbReference>
<dbReference type="InterPro" id="IPR046523">
    <property type="entry name" value="UTP20_dom"/>
</dbReference>
<comment type="caution">
    <text evidence="3">The sequence shown here is derived from an EMBL/GenBank/DDBJ whole genome shotgun (WGS) entry which is preliminary data.</text>
</comment>
<evidence type="ECO:0000259" key="2">
    <source>
        <dbReference type="Pfam" id="PF20416"/>
    </source>
</evidence>
<feature type="domain" description="U3 small nucleolar RNA-associated protein 20 N-terminal" evidence="1">
    <location>
        <begin position="979"/>
        <end position="1322"/>
    </location>
</feature>
<protein>
    <recommendedName>
        <fullName evidence="5">Small subunit processome component 20 homolog</fullName>
    </recommendedName>
</protein>
<accession>A0A835VAV5</accession>
<evidence type="ECO:0000313" key="3">
    <source>
        <dbReference type="EMBL" id="KAG0490150.1"/>
    </source>
</evidence>
<dbReference type="Pfam" id="PF07539">
    <property type="entry name" value="UTP20_N"/>
    <property type="match status" value="2"/>
</dbReference>
<evidence type="ECO:0000259" key="1">
    <source>
        <dbReference type="Pfam" id="PF07539"/>
    </source>
</evidence>
<dbReference type="InterPro" id="IPR052575">
    <property type="entry name" value="SSU_processome_comp_20"/>
</dbReference>
<dbReference type="Gene3D" id="1.25.10.10">
    <property type="entry name" value="Leucine-rich Repeat Variant"/>
    <property type="match status" value="2"/>
</dbReference>
<dbReference type="GO" id="GO:0030686">
    <property type="term" value="C:90S preribosome"/>
    <property type="evidence" value="ECO:0007669"/>
    <property type="project" value="TreeGrafter"/>
</dbReference>
<dbReference type="EMBL" id="JADCNM010000003">
    <property type="protein sequence ID" value="KAG0490150.1"/>
    <property type="molecule type" value="Genomic_DNA"/>
</dbReference>
<dbReference type="Pfam" id="PF20416">
    <property type="entry name" value="UTP20"/>
    <property type="match status" value="1"/>
</dbReference>
<dbReference type="InterPro" id="IPR011430">
    <property type="entry name" value="UTP20_N"/>
</dbReference>
<organism evidence="3 4">
    <name type="scientific">Vanilla planifolia</name>
    <name type="common">Vanilla</name>
    <dbReference type="NCBI Taxonomy" id="51239"/>
    <lineage>
        <taxon>Eukaryota</taxon>
        <taxon>Viridiplantae</taxon>
        <taxon>Streptophyta</taxon>
        <taxon>Embryophyta</taxon>
        <taxon>Tracheophyta</taxon>
        <taxon>Spermatophyta</taxon>
        <taxon>Magnoliopsida</taxon>
        <taxon>Liliopsida</taxon>
        <taxon>Asparagales</taxon>
        <taxon>Orchidaceae</taxon>
        <taxon>Vanilloideae</taxon>
        <taxon>Vanilleae</taxon>
        <taxon>Vanilla</taxon>
    </lineage>
</organism>
<gene>
    <name evidence="3" type="ORF">HPP92_007013</name>
</gene>
<dbReference type="InterPro" id="IPR011989">
    <property type="entry name" value="ARM-like"/>
</dbReference>
<dbReference type="Proteomes" id="UP000639772">
    <property type="component" value="Chromosome 3"/>
</dbReference>
<evidence type="ECO:0008006" key="5">
    <source>
        <dbReference type="Google" id="ProtNLM"/>
    </source>
</evidence>
<dbReference type="OrthoDB" id="360653at2759"/>
<reference evidence="3 4" key="1">
    <citation type="journal article" date="2020" name="Nat. Food">
        <title>A phased Vanilla planifolia genome enables genetic improvement of flavour and production.</title>
        <authorList>
            <person name="Hasing T."/>
            <person name="Tang H."/>
            <person name="Brym M."/>
            <person name="Khazi F."/>
            <person name="Huang T."/>
            <person name="Chambers A.H."/>
        </authorList>
    </citation>
    <scope>NUCLEOTIDE SEQUENCE [LARGE SCALE GENOMIC DNA]</scope>
    <source>
        <tissue evidence="3">Leaf</tissue>
    </source>
</reference>
<proteinExistence type="predicted"/>
<dbReference type="SUPFAM" id="SSF48371">
    <property type="entry name" value="ARM repeat"/>
    <property type="match status" value="3"/>
</dbReference>
<dbReference type="GO" id="GO:0032040">
    <property type="term" value="C:small-subunit processome"/>
    <property type="evidence" value="ECO:0007669"/>
    <property type="project" value="TreeGrafter"/>
</dbReference>
<feature type="domain" description="U3 small nucleolar RNA-associated protein 20 N-terminal" evidence="1">
    <location>
        <begin position="854"/>
        <end position="970"/>
    </location>
</feature>
<evidence type="ECO:0000313" key="4">
    <source>
        <dbReference type="Proteomes" id="UP000639772"/>
    </source>
</evidence>